<feature type="transmembrane region" description="Helical" evidence="1">
    <location>
        <begin position="242"/>
        <end position="262"/>
    </location>
</feature>
<sequence>MEDEEEEIDIDGTVEDGIHNQMEGEDYYSYVSLFPEYLSNLKKSITESIDADTYTTQCHSIYSSKFANSGQFVTSCNKVAKYLAFLYNKRFDIDIYQRCRHLNYLLNTEDEYCSIPSYNKLQLINAYKEIMGKVNHVCTSYVAIINEVILGKIKNIYSMNEYLDKIKNKNTPCTDKCCPHAKECVRIYDGYIDACYTDSTDDLCKALQIFKNDYEELMENTNCEEEIKILTPPKERNSGVTVLIPFFMILVISICSFILYKFTPFGSWLDIKIQKKKNILKNLYKNHKLSGNYKNEQLNSHNNTFDIQYQSLRNS</sequence>
<evidence type="ECO:0000256" key="1">
    <source>
        <dbReference type="SAM" id="Phobius"/>
    </source>
</evidence>
<keyword evidence="1" id="KW-0812">Transmembrane</keyword>
<proteinExistence type="predicted"/>
<dbReference type="AlphaFoldDB" id="A0A1A8X3G8"/>
<organism evidence="2 3">
    <name type="scientific">Plasmodium ovale curtisi</name>
    <dbReference type="NCBI Taxonomy" id="864141"/>
    <lineage>
        <taxon>Eukaryota</taxon>
        <taxon>Sar</taxon>
        <taxon>Alveolata</taxon>
        <taxon>Apicomplexa</taxon>
        <taxon>Aconoidasida</taxon>
        <taxon>Haemosporida</taxon>
        <taxon>Plasmodiidae</taxon>
        <taxon>Plasmodium</taxon>
        <taxon>Plasmodium (Plasmodium)</taxon>
    </lineage>
</organism>
<reference evidence="3" key="1">
    <citation type="submission" date="2016-05" db="EMBL/GenBank/DDBJ databases">
        <authorList>
            <person name="Naeem Raeece"/>
        </authorList>
    </citation>
    <scope>NUCLEOTIDE SEQUENCE [LARGE SCALE GENOMIC DNA]</scope>
</reference>
<accession>A0A1A8X3G8</accession>
<dbReference type="Proteomes" id="UP000078546">
    <property type="component" value="Unassembled WGS sequence"/>
</dbReference>
<name>A0A1A8X3G8_PLAOA</name>
<dbReference type="InterPro" id="IPR008780">
    <property type="entry name" value="Plasmodium_Vir"/>
</dbReference>
<gene>
    <name evidence="2" type="ORF">POVCU1_054940</name>
</gene>
<evidence type="ECO:0000313" key="2">
    <source>
        <dbReference type="EMBL" id="SBS99771.1"/>
    </source>
</evidence>
<dbReference type="Pfam" id="PF05795">
    <property type="entry name" value="Plasmodium_Vir"/>
    <property type="match status" value="1"/>
</dbReference>
<protein>
    <submittedName>
        <fullName evidence="2">PIR Superfamily Protein</fullName>
    </submittedName>
</protein>
<keyword evidence="1" id="KW-0472">Membrane</keyword>
<keyword evidence="1" id="KW-1133">Transmembrane helix</keyword>
<evidence type="ECO:0000313" key="3">
    <source>
        <dbReference type="Proteomes" id="UP000078546"/>
    </source>
</evidence>
<dbReference type="EMBL" id="FLQV01001508">
    <property type="protein sequence ID" value="SBS99771.1"/>
    <property type="molecule type" value="Genomic_DNA"/>
</dbReference>